<protein>
    <recommendedName>
        <fullName evidence="4">DUF241 domain protein</fullName>
    </recommendedName>
</protein>
<dbReference type="InterPro" id="IPR004320">
    <property type="entry name" value="BPS1_pln"/>
</dbReference>
<accession>A0AA41VYU2</accession>
<dbReference type="Pfam" id="PF03087">
    <property type="entry name" value="BPS1"/>
    <property type="match status" value="1"/>
</dbReference>
<evidence type="ECO:0008006" key="4">
    <source>
        <dbReference type="Google" id="ProtNLM"/>
    </source>
</evidence>
<dbReference type="PANTHER" id="PTHR33070:SF120">
    <property type="entry name" value="EXPRESSED PROTEIN"/>
    <property type="match status" value="1"/>
</dbReference>
<organism evidence="2 3">
    <name type="scientific">Papaver nudicaule</name>
    <name type="common">Iceland poppy</name>
    <dbReference type="NCBI Taxonomy" id="74823"/>
    <lineage>
        <taxon>Eukaryota</taxon>
        <taxon>Viridiplantae</taxon>
        <taxon>Streptophyta</taxon>
        <taxon>Embryophyta</taxon>
        <taxon>Tracheophyta</taxon>
        <taxon>Spermatophyta</taxon>
        <taxon>Magnoliopsida</taxon>
        <taxon>Ranunculales</taxon>
        <taxon>Papaveraceae</taxon>
        <taxon>Papaveroideae</taxon>
        <taxon>Papaver</taxon>
    </lineage>
</organism>
<sequence length="299" mass="33425">MTTSVTMRRNSSHARSRSLPSISHPTVSKAEELLCRLRSSEAVRSSPSASSSSICHDLVDLNNLYECVEDLLQLPLTQQSLTGQDRNSKWFDQVLDESLMLLDVCGTTRDVLLEMKESVQDLESSFRRRKCGESVLSEVAAYNSSRKKMNKVISKCLGDLKRVDNTTTNNNNSALLEEEPEVASIIRQVEGITHSIFESILSLSIGSKARSNTIGGWSLVSKMMHTKSFSSHEKATSVSEIEKVEIALKSLSCKEIDIREVQKQLVGLEISIQGFEDGLECVFRHLMRHRVSLLNILSY</sequence>
<dbReference type="GO" id="GO:0048367">
    <property type="term" value="P:shoot system development"/>
    <property type="evidence" value="ECO:0007669"/>
    <property type="project" value="InterPro"/>
</dbReference>
<comment type="caution">
    <text evidence="2">The sequence shown here is derived from an EMBL/GenBank/DDBJ whole genome shotgun (WGS) entry which is preliminary data.</text>
</comment>
<reference evidence="2" key="1">
    <citation type="submission" date="2022-03" db="EMBL/GenBank/DDBJ databases">
        <title>A functionally conserved STORR gene fusion in Papaver species that diverged 16.8 million years ago.</title>
        <authorList>
            <person name="Catania T."/>
        </authorList>
    </citation>
    <scope>NUCLEOTIDE SEQUENCE</scope>
    <source>
        <strain evidence="2">S-191538</strain>
    </source>
</reference>
<gene>
    <name evidence="2" type="ORF">MKW94_022383</name>
</gene>
<feature type="region of interest" description="Disordered" evidence="1">
    <location>
        <begin position="1"/>
        <end position="25"/>
    </location>
</feature>
<proteinExistence type="predicted"/>
<dbReference type="AlphaFoldDB" id="A0AA41VYU2"/>
<dbReference type="PANTHER" id="PTHR33070">
    <property type="entry name" value="OS06G0725500 PROTEIN"/>
    <property type="match status" value="1"/>
</dbReference>
<evidence type="ECO:0000256" key="1">
    <source>
        <dbReference type="SAM" id="MobiDB-lite"/>
    </source>
</evidence>
<evidence type="ECO:0000313" key="2">
    <source>
        <dbReference type="EMBL" id="MCL7050045.1"/>
    </source>
</evidence>
<name>A0AA41VYU2_PAPNU</name>
<evidence type="ECO:0000313" key="3">
    <source>
        <dbReference type="Proteomes" id="UP001177140"/>
    </source>
</evidence>
<dbReference type="GO" id="GO:0048364">
    <property type="term" value="P:root development"/>
    <property type="evidence" value="ECO:0007669"/>
    <property type="project" value="InterPro"/>
</dbReference>
<keyword evidence="3" id="KW-1185">Reference proteome</keyword>
<dbReference type="Proteomes" id="UP001177140">
    <property type="component" value="Unassembled WGS sequence"/>
</dbReference>
<dbReference type="EMBL" id="JAJJMA010323077">
    <property type="protein sequence ID" value="MCL7050045.1"/>
    <property type="molecule type" value="Genomic_DNA"/>
</dbReference>